<keyword evidence="3" id="KW-1185">Reference proteome</keyword>
<keyword evidence="1" id="KW-0472">Membrane</keyword>
<protein>
    <submittedName>
        <fullName evidence="2">Cytochrome C oxidase subunit I</fullName>
    </submittedName>
</protein>
<sequence length="172" mass="18415">MSQETPSTAIGEVEQPAGETIEPAITGRVVLTAMTGGLIGTVLMLPILVGIPELLGLFLTEPITRFAGIALFFGFEPSVALGVVLFGMGGVFVLPITFVVVGAFLPPEEPEYLRGVSFATLYWVGFVPAFWPDQSIAVVASFLLFSLAAHWVYGLVLGFTLDRFAEIPQHEV</sequence>
<feature type="transmembrane region" description="Helical" evidence="1">
    <location>
        <begin position="79"/>
        <end position="105"/>
    </location>
</feature>
<reference evidence="2 3" key="1">
    <citation type="submission" date="2019-11" db="EMBL/GenBank/DDBJ databases">
        <title>Whole genome sequence of Haloferax sp. MBLA0076.</title>
        <authorList>
            <person name="Seo M.-J."/>
            <person name="Cho E.-S."/>
        </authorList>
    </citation>
    <scope>NUCLEOTIDE SEQUENCE [LARGE SCALE GENOMIC DNA]</scope>
    <source>
        <strain evidence="2 3">MBLA0076</strain>
    </source>
</reference>
<comment type="caution">
    <text evidence="2">The sequence shown here is derived from an EMBL/GenBank/DDBJ whole genome shotgun (WGS) entry which is preliminary data.</text>
</comment>
<name>A0A6A8GLY2_9EURY</name>
<gene>
    <name evidence="2" type="ORF">GJR96_12160</name>
</gene>
<dbReference type="InterPro" id="IPR046739">
    <property type="entry name" value="DUF6789"/>
</dbReference>
<dbReference type="AlphaFoldDB" id="A0A6A8GLY2"/>
<evidence type="ECO:0000313" key="2">
    <source>
        <dbReference type="EMBL" id="MRX22700.1"/>
    </source>
</evidence>
<proteinExistence type="predicted"/>
<dbReference type="Proteomes" id="UP000439022">
    <property type="component" value="Unassembled WGS sequence"/>
</dbReference>
<accession>A0A6A8GLY2</accession>
<feature type="transmembrane region" description="Helical" evidence="1">
    <location>
        <begin position="137"/>
        <end position="161"/>
    </location>
</feature>
<dbReference type="RefSeq" id="WP_151163159.1">
    <property type="nucleotide sequence ID" value="NZ_WKJO01000001.1"/>
</dbReference>
<dbReference type="Pfam" id="PF20587">
    <property type="entry name" value="DUF6789"/>
    <property type="match status" value="1"/>
</dbReference>
<dbReference type="EMBL" id="WKJO01000001">
    <property type="protein sequence ID" value="MRX22700.1"/>
    <property type="molecule type" value="Genomic_DNA"/>
</dbReference>
<feature type="transmembrane region" description="Helical" evidence="1">
    <location>
        <begin position="112"/>
        <end position="131"/>
    </location>
</feature>
<evidence type="ECO:0000313" key="3">
    <source>
        <dbReference type="Proteomes" id="UP000439022"/>
    </source>
</evidence>
<keyword evidence="1" id="KW-0812">Transmembrane</keyword>
<feature type="transmembrane region" description="Helical" evidence="1">
    <location>
        <begin position="38"/>
        <end position="59"/>
    </location>
</feature>
<evidence type="ECO:0000256" key="1">
    <source>
        <dbReference type="SAM" id="Phobius"/>
    </source>
</evidence>
<keyword evidence="1" id="KW-1133">Transmembrane helix</keyword>
<organism evidence="2 3">
    <name type="scientific">Haloferax litoreum</name>
    <dbReference type="NCBI Taxonomy" id="2666140"/>
    <lineage>
        <taxon>Archaea</taxon>
        <taxon>Methanobacteriati</taxon>
        <taxon>Methanobacteriota</taxon>
        <taxon>Stenosarchaea group</taxon>
        <taxon>Halobacteria</taxon>
        <taxon>Halobacteriales</taxon>
        <taxon>Haloferacaceae</taxon>
        <taxon>Haloferax</taxon>
    </lineage>
</organism>